<protein>
    <submittedName>
        <fullName evidence="1">Signal transduction protein with Nacht domain protein</fullName>
    </submittedName>
</protein>
<dbReference type="SUPFAM" id="SSF48371">
    <property type="entry name" value="ARM repeat"/>
    <property type="match status" value="1"/>
</dbReference>
<dbReference type="Pfam" id="PF13646">
    <property type="entry name" value="HEAT_2"/>
    <property type="match status" value="2"/>
</dbReference>
<evidence type="ECO:0000313" key="1">
    <source>
        <dbReference type="EMBL" id="NJQ13483.1"/>
    </source>
</evidence>
<keyword evidence="2" id="KW-1185">Reference proteome</keyword>
<gene>
    <name evidence="1" type="ORF">HCN52_00575</name>
</gene>
<organism evidence="1 2">
    <name type="scientific">Streptomyces bohaiensis</name>
    <dbReference type="NCBI Taxonomy" id="1431344"/>
    <lineage>
        <taxon>Bacteria</taxon>
        <taxon>Bacillati</taxon>
        <taxon>Actinomycetota</taxon>
        <taxon>Actinomycetes</taxon>
        <taxon>Kitasatosporales</taxon>
        <taxon>Streptomycetaceae</taxon>
        <taxon>Streptomyces</taxon>
    </lineage>
</organism>
<feature type="non-terminal residue" evidence="1">
    <location>
        <position position="1"/>
    </location>
</feature>
<dbReference type="EMBL" id="JAAVJC010000002">
    <property type="protein sequence ID" value="NJQ13483.1"/>
    <property type="molecule type" value="Genomic_DNA"/>
</dbReference>
<reference evidence="1 2" key="1">
    <citation type="submission" date="2020-03" db="EMBL/GenBank/DDBJ databases">
        <title>Draft genome of Streptomyces sp. ventii, isolated from the Axial Seamount in the Pacific Ocean, and resequencing of the two type strains Streptomyces lonarensis strain NCL 716 and Streptomyces bohaiensis strain 11A07.</title>
        <authorList>
            <person name="Loughran R.M."/>
            <person name="Pfannmuller K.M."/>
            <person name="Wasson B.J."/>
            <person name="Deadmond M.C."/>
            <person name="Paddock B.E."/>
            <person name="Koyack M.J."/>
            <person name="Gallegos D.A."/>
            <person name="Mitchell E.A."/>
            <person name="Ushijima B."/>
            <person name="Saw J.H."/>
            <person name="Mcphail K.L."/>
            <person name="Videau P."/>
        </authorList>
    </citation>
    <scope>NUCLEOTIDE SEQUENCE [LARGE SCALE GENOMIC DNA]</scope>
    <source>
        <strain evidence="1 2">11A07</strain>
    </source>
</reference>
<dbReference type="InterPro" id="IPR011989">
    <property type="entry name" value="ARM-like"/>
</dbReference>
<accession>A0ABX1C688</accession>
<sequence>LLVDRATTDPGEFPRQAALEALAQGWADEETRALLVDRATTDPGEFPRQAALEALAQGWADEETRALLVDRATTDPQQNLRRIGLHGLSVRWFSWEGLVELLRRRALDEDDDDLRLSALRQWAVHNGVEAGDLVAERMRQDSSPSVRAGAAWTLASGWYEHPAQVAALQQTSRDEPDEEARAEIAQACAAARAWQGGS</sequence>
<dbReference type="InterPro" id="IPR016024">
    <property type="entry name" value="ARM-type_fold"/>
</dbReference>
<dbReference type="Gene3D" id="1.25.10.10">
    <property type="entry name" value="Leucine-rich Repeat Variant"/>
    <property type="match status" value="1"/>
</dbReference>
<evidence type="ECO:0000313" key="2">
    <source>
        <dbReference type="Proteomes" id="UP000727056"/>
    </source>
</evidence>
<name>A0ABX1C688_9ACTN</name>
<dbReference type="Proteomes" id="UP000727056">
    <property type="component" value="Unassembled WGS sequence"/>
</dbReference>
<dbReference type="RefSeq" id="WP_209314008.1">
    <property type="nucleotide sequence ID" value="NZ_JAAVJC010000002.1"/>
</dbReference>
<proteinExistence type="predicted"/>
<comment type="caution">
    <text evidence="1">The sequence shown here is derived from an EMBL/GenBank/DDBJ whole genome shotgun (WGS) entry which is preliminary data.</text>
</comment>